<keyword evidence="2" id="KW-1185">Reference proteome</keyword>
<dbReference type="AlphaFoldDB" id="A0A9E7HNP2"/>
<dbReference type="EMBL" id="CP097510">
    <property type="protein sequence ID" value="URE36535.1"/>
    <property type="molecule type" value="Genomic_DNA"/>
</dbReference>
<gene>
    <name evidence="1" type="ORF">MUK42_17009</name>
</gene>
<reference evidence="1" key="1">
    <citation type="submission" date="2022-05" db="EMBL/GenBank/DDBJ databases">
        <title>The Musa troglodytarum L. genome provides insights into the mechanism of non-climacteric behaviour and enrichment of carotenoids.</title>
        <authorList>
            <person name="Wang J."/>
        </authorList>
    </citation>
    <scope>NUCLEOTIDE SEQUENCE</scope>
    <source>
        <tissue evidence="1">Leaf</tissue>
    </source>
</reference>
<name>A0A9E7HNP2_9LILI</name>
<sequence>MASSQPLTFPVAPAVSLAAQDLTHGLLVIELQKKRIGYGRGCIPSCMIMADIRFDGGGGGGMWMGMGWSACCAAHEASTATGEVWLGQQGGATEQARNLVSKKVCAHAEERSPMTGAAVPTTVLTRIYF</sequence>
<evidence type="ECO:0000313" key="2">
    <source>
        <dbReference type="Proteomes" id="UP001055439"/>
    </source>
</evidence>
<dbReference type="Proteomes" id="UP001055439">
    <property type="component" value="Chromosome 8"/>
</dbReference>
<accession>A0A9E7HNP2</accession>
<proteinExistence type="predicted"/>
<organism evidence="1 2">
    <name type="scientific">Musa troglodytarum</name>
    <name type="common">fe'i banana</name>
    <dbReference type="NCBI Taxonomy" id="320322"/>
    <lineage>
        <taxon>Eukaryota</taxon>
        <taxon>Viridiplantae</taxon>
        <taxon>Streptophyta</taxon>
        <taxon>Embryophyta</taxon>
        <taxon>Tracheophyta</taxon>
        <taxon>Spermatophyta</taxon>
        <taxon>Magnoliopsida</taxon>
        <taxon>Liliopsida</taxon>
        <taxon>Zingiberales</taxon>
        <taxon>Musaceae</taxon>
        <taxon>Musa</taxon>
    </lineage>
</organism>
<evidence type="ECO:0000313" key="1">
    <source>
        <dbReference type="EMBL" id="URE36535.1"/>
    </source>
</evidence>
<protein>
    <submittedName>
        <fullName evidence="1">Uncharacterized protein</fullName>
    </submittedName>
</protein>